<organism evidence="10 11">
    <name type="scientific">Vanrija humicola</name>
    <name type="common">Yeast</name>
    <name type="synonym">Cryptococcus humicola</name>
    <dbReference type="NCBI Taxonomy" id="5417"/>
    <lineage>
        <taxon>Eukaryota</taxon>
        <taxon>Fungi</taxon>
        <taxon>Dikarya</taxon>
        <taxon>Basidiomycota</taxon>
        <taxon>Agaricomycotina</taxon>
        <taxon>Tremellomycetes</taxon>
        <taxon>Trichosporonales</taxon>
        <taxon>Trichosporonaceae</taxon>
        <taxon>Vanrija</taxon>
    </lineage>
</organism>
<protein>
    <recommendedName>
        <fullName evidence="3">Cysteine-rich PDZ-binding protein</fullName>
    </recommendedName>
    <alternativeName>
        <fullName evidence="8">Cysteine-rich interactor of PDZ three</fullName>
    </alternativeName>
</protein>
<dbReference type="Pfam" id="PF10235">
    <property type="entry name" value="Cript"/>
    <property type="match status" value="1"/>
</dbReference>
<dbReference type="PANTHER" id="PTHR11805">
    <property type="entry name" value="CYSTEINE-RICH PDZ-BINDING PROTEIN"/>
    <property type="match status" value="1"/>
</dbReference>
<dbReference type="GO" id="GO:0005737">
    <property type="term" value="C:cytoplasm"/>
    <property type="evidence" value="ECO:0007669"/>
    <property type="project" value="UniProtKB-SubCell"/>
</dbReference>
<dbReference type="GO" id="GO:0006397">
    <property type="term" value="P:mRNA processing"/>
    <property type="evidence" value="ECO:0007669"/>
    <property type="project" value="UniProtKB-KW"/>
</dbReference>
<keyword evidence="4" id="KW-0963">Cytoplasm</keyword>
<dbReference type="GO" id="GO:0031122">
    <property type="term" value="P:cytoplasmic microtubule organization"/>
    <property type="evidence" value="ECO:0007669"/>
    <property type="project" value="TreeGrafter"/>
</dbReference>
<evidence type="ECO:0000256" key="5">
    <source>
        <dbReference type="ARBA" id="ARBA00022664"/>
    </source>
</evidence>
<dbReference type="PANTHER" id="PTHR11805:SF1">
    <property type="entry name" value="CYSTEINE-RICH PDZ-BINDING PROTEIN"/>
    <property type="match status" value="1"/>
</dbReference>
<proteinExistence type="inferred from homology"/>
<dbReference type="EMBL" id="QKWK01000004">
    <property type="protein sequence ID" value="TXT11136.1"/>
    <property type="molecule type" value="Genomic_DNA"/>
</dbReference>
<dbReference type="GO" id="GO:0005681">
    <property type="term" value="C:spliceosomal complex"/>
    <property type="evidence" value="ECO:0007669"/>
    <property type="project" value="UniProtKB-KW"/>
</dbReference>
<feature type="compositionally biased region" description="Polar residues" evidence="9">
    <location>
        <begin position="105"/>
        <end position="114"/>
    </location>
</feature>
<dbReference type="Proteomes" id="UP000473826">
    <property type="component" value="Unassembled WGS sequence"/>
</dbReference>
<comment type="caution">
    <text evidence="10">The sequence shown here is derived from an EMBL/GenBank/DDBJ whole genome shotgun (WGS) entry which is preliminary data.</text>
</comment>
<name>A0A7D8Z1C0_VANHU</name>
<dbReference type="OrthoDB" id="147332at2759"/>
<dbReference type="InterPro" id="IPR019367">
    <property type="entry name" value="PDZ-binding_CRIPT"/>
</dbReference>
<comment type="subcellular location">
    <subcellularLocation>
        <location evidence="1">Cytoplasm</location>
    </subcellularLocation>
</comment>
<dbReference type="GO" id="GO:0008017">
    <property type="term" value="F:microtubule binding"/>
    <property type="evidence" value="ECO:0007669"/>
    <property type="project" value="TreeGrafter"/>
</dbReference>
<dbReference type="GO" id="GO:0008380">
    <property type="term" value="P:RNA splicing"/>
    <property type="evidence" value="ECO:0007669"/>
    <property type="project" value="UniProtKB-KW"/>
</dbReference>
<evidence type="ECO:0000256" key="4">
    <source>
        <dbReference type="ARBA" id="ARBA00022490"/>
    </source>
</evidence>
<comment type="similarity">
    <text evidence="2">Belongs to the CRIPT family.</text>
</comment>
<keyword evidence="5" id="KW-0507">mRNA processing</keyword>
<keyword evidence="11" id="KW-1185">Reference proteome</keyword>
<evidence type="ECO:0000256" key="7">
    <source>
        <dbReference type="ARBA" id="ARBA00023187"/>
    </source>
</evidence>
<evidence type="ECO:0000256" key="8">
    <source>
        <dbReference type="ARBA" id="ARBA00032518"/>
    </source>
</evidence>
<reference evidence="10 11" key="1">
    <citation type="journal article" date="2019" name="PLoS Genet.">
        <title>Convergent evolution of linked mating-type loci in basidiomycete fungi.</title>
        <authorList>
            <person name="Sun S."/>
            <person name="Coelho M.A."/>
            <person name="Heitman J."/>
            <person name="Nowrousian M."/>
        </authorList>
    </citation>
    <scope>NUCLEOTIDE SEQUENCE [LARGE SCALE GENOMIC DNA]</scope>
    <source>
        <strain evidence="10 11">CBS 4282</strain>
    </source>
</reference>
<accession>A0A7D8Z1C0</accession>
<sequence length="151" mass="16025">MVCKKCEKKTSVAGTSSGAGATGVRKIGENKLLSARAKAAPYAKPGVSRSKTNPYGNKCIDCKQQVHQNNATRCQKCAYKKGLCAICGNIVLDTSRGLSSWPAPLTTQGTSRRQSNPKHRASSTTPAQTSNPSLNTQRSSLLVPTLSLYVV</sequence>
<keyword evidence="7" id="KW-0508">mRNA splicing</keyword>
<evidence type="ECO:0000256" key="2">
    <source>
        <dbReference type="ARBA" id="ARBA00009021"/>
    </source>
</evidence>
<evidence type="ECO:0000256" key="9">
    <source>
        <dbReference type="SAM" id="MobiDB-lite"/>
    </source>
</evidence>
<evidence type="ECO:0000256" key="6">
    <source>
        <dbReference type="ARBA" id="ARBA00022728"/>
    </source>
</evidence>
<feature type="compositionally biased region" description="Polar residues" evidence="9">
    <location>
        <begin position="122"/>
        <end position="137"/>
    </location>
</feature>
<evidence type="ECO:0000256" key="3">
    <source>
        <dbReference type="ARBA" id="ARBA00018615"/>
    </source>
</evidence>
<feature type="region of interest" description="Disordered" evidence="9">
    <location>
        <begin position="101"/>
        <end position="137"/>
    </location>
</feature>
<evidence type="ECO:0000256" key="1">
    <source>
        <dbReference type="ARBA" id="ARBA00004496"/>
    </source>
</evidence>
<dbReference type="AlphaFoldDB" id="A0A7D8Z1C0"/>
<evidence type="ECO:0000313" key="10">
    <source>
        <dbReference type="EMBL" id="TXT11136.1"/>
    </source>
</evidence>
<gene>
    <name evidence="10" type="ORF">VHUM_01887</name>
</gene>
<evidence type="ECO:0000313" key="11">
    <source>
        <dbReference type="Proteomes" id="UP000473826"/>
    </source>
</evidence>
<keyword evidence="6" id="KW-0747">Spliceosome</keyword>